<gene>
    <name evidence="1" type="ORF">FYJ33_14015</name>
</gene>
<reference evidence="1 2" key="1">
    <citation type="submission" date="2019-08" db="EMBL/GenBank/DDBJ databases">
        <title>In-depth cultivation of the pig gut microbiome towards novel bacterial diversity and tailored functional studies.</title>
        <authorList>
            <person name="Wylensek D."/>
            <person name="Hitch T.C.A."/>
            <person name="Clavel T."/>
        </authorList>
    </citation>
    <scope>NUCLEOTIDE SEQUENCE [LARGE SCALE GENOMIC DNA]</scope>
    <source>
        <strain evidence="1 2">WCA-383-APC-5B</strain>
    </source>
</reference>
<dbReference type="AlphaFoldDB" id="A0A7X2T266"/>
<keyword evidence="2" id="KW-1185">Reference proteome</keyword>
<evidence type="ECO:0000313" key="2">
    <source>
        <dbReference type="Proteomes" id="UP000460287"/>
    </source>
</evidence>
<protein>
    <submittedName>
        <fullName evidence="1">Uncharacterized protein</fullName>
    </submittedName>
</protein>
<dbReference type="Proteomes" id="UP000460287">
    <property type="component" value="Unassembled WGS sequence"/>
</dbReference>
<dbReference type="RefSeq" id="WP_154532414.1">
    <property type="nucleotide sequence ID" value="NZ_JAQXTV010000179.1"/>
</dbReference>
<evidence type="ECO:0000313" key="1">
    <source>
        <dbReference type="EMBL" id="MSR92476.1"/>
    </source>
</evidence>
<organism evidence="1 2">
    <name type="scientific">Inconstantimicrobium porci</name>
    <dbReference type="NCBI Taxonomy" id="2652291"/>
    <lineage>
        <taxon>Bacteria</taxon>
        <taxon>Bacillati</taxon>
        <taxon>Bacillota</taxon>
        <taxon>Clostridia</taxon>
        <taxon>Eubacteriales</taxon>
        <taxon>Clostridiaceae</taxon>
        <taxon>Inconstantimicrobium</taxon>
    </lineage>
</organism>
<sequence>MDLKGQAVTDMIEWLSDEHELGKAPSKIEVAGEFDYDDAHYYILKFKKSFLGKWLVGVSGYDENGESFGHTFSEFVVYNEKTAAGILKV</sequence>
<proteinExistence type="predicted"/>
<comment type="caution">
    <text evidence="1">The sequence shown here is derived from an EMBL/GenBank/DDBJ whole genome shotgun (WGS) entry which is preliminary data.</text>
</comment>
<dbReference type="EMBL" id="VULX01000032">
    <property type="protein sequence ID" value="MSR92476.1"/>
    <property type="molecule type" value="Genomic_DNA"/>
</dbReference>
<accession>A0A7X2T266</accession>
<name>A0A7X2T266_9CLOT</name>